<dbReference type="Pfam" id="PF03006">
    <property type="entry name" value="HlyIII"/>
    <property type="match status" value="1"/>
</dbReference>
<evidence type="ECO:0000256" key="4">
    <source>
        <dbReference type="ARBA" id="ARBA00022989"/>
    </source>
</evidence>
<evidence type="ECO:0000313" key="9">
    <source>
        <dbReference type="EMBL" id="CAF4820312.1"/>
    </source>
</evidence>
<dbReference type="InterPro" id="IPR004254">
    <property type="entry name" value="AdipoR/HlyIII-related"/>
</dbReference>
<comment type="subcellular location">
    <subcellularLocation>
        <location evidence="1">Membrane</location>
        <topology evidence="1">Multi-pass membrane protein</topology>
    </subcellularLocation>
</comment>
<keyword evidence="4 8" id="KW-1133">Transmembrane helix</keyword>
<feature type="binding site" evidence="6">
    <location>
        <position position="137"/>
    </location>
    <ligand>
        <name>Zn(2+)</name>
        <dbReference type="ChEBI" id="CHEBI:29105"/>
    </ligand>
</feature>
<reference evidence="9" key="1">
    <citation type="submission" date="2021-02" db="EMBL/GenBank/DDBJ databases">
        <authorList>
            <person name="Steward A R."/>
        </authorList>
    </citation>
    <scope>NUCLEOTIDE SEQUENCE</scope>
</reference>
<comment type="similarity">
    <text evidence="2">Belongs to the ADIPOR family.</text>
</comment>
<dbReference type="AlphaFoldDB" id="A0A821Q9V0"/>
<dbReference type="EMBL" id="CAJOBZ010000008">
    <property type="protein sequence ID" value="CAF4820312.1"/>
    <property type="molecule type" value="Genomic_DNA"/>
</dbReference>
<feature type="region of interest" description="Disordered" evidence="7">
    <location>
        <begin position="1"/>
        <end position="21"/>
    </location>
</feature>
<comment type="caution">
    <text evidence="9">The sequence shown here is derived from an EMBL/GenBank/DDBJ whole genome shotgun (WGS) entry which is preliminary data.</text>
</comment>
<gene>
    <name evidence="9" type="ORF">PMACD_LOCUS4557</name>
</gene>
<evidence type="ECO:0000256" key="1">
    <source>
        <dbReference type="ARBA" id="ARBA00004141"/>
    </source>
</evidence>
<keyword evidence="6" id="KW-0479">Metal-binding</keyword>
<proteinExistence type="inferred from homology"/>
<dbReference type="Proteomes" id="UP000663880">
    <property type="component" value="Unassembled WGS sequence"/>
</dbReference>
<dbReference type="PANTHER" id="PTHR20855:SF138">
    <property type="entry name" value="PROGESTIN AND ADIPOQ RECEPTOR FAMILY MEMBER 4"/>
    <property type="match status" value="1"/>
</dbReference>
<evidence type="ECO:0000256" key="8">
    <source>
        <dbReference type="SAM" id="Phobius"/>
    </source>
</evidence>
<evidence type="ECO:0000313" key="10">
    <source>
        <dbReference type="Proteomes" id="UP000663880"/>
    </source>
</evidence>
<name>A0A821Q9V0_9NEOP</name>
<sequence length="212" mass="24155">MYEMSIQELNGKAPKKRKKSLDTVEQEAANGGAEDVKDKPVGVELLHWRDMPKHLQFNPYVLTGYRPLQDWGGCLRSLFYFHNETINILTHGVSLVFMVTVLPGLLPWGRGGGWGWFLSLCHLLGAMAPWCGSFLYHLFMNHTRGASLYHKLLQLDMLGIWVSQSIEQAILNFVHKAAYCKKSLFLILYHVKPNDISVTAIIRTIHINIHIT</sequence>
<dbReference type="PANTHER" id="PTHR20855">
    <property type="entry name" value="ADIPOR/PROGESTIN RECEPTOR-RELATED"/>
    <property type="match status" value="1"/>
</dbReference>
<dbReference type="GO" id="GO:0046872">
    <property type="term" value="F:metal ion binding"/>
    <property type="evidence" value="ECO:0007669"/>
    <property type="project" value="UniProtKB-KW"/>
</dbReference>
<organism evidence="9 10">
    <name type="scientific">Pieris macdunnoughi</name>
    <dbReference type="NCBI Taxonomy" id="345717"/>
    <lineage>
        <taxon>Eukaryota</taxon>
        <taxon>Metazoa</taxon>
        <taxon>Ecdysozoa</taxon>
        <taxon>Arthropoda</taxon>
        <taxon>Hexapoda</taxon>
        <taxon>Insecta</taxon>
        <taxon>Pterygota</taxon>
        <taxon>Neoptera</taxon>
        <taxon>Endopterygota</taxon>
        <taxon>Lepidoptera</taxon>
        <taxon>Glossata</taxon>
        <taxon>Ditrysia</taxon>
        <taxon>Papilionoidea</taxon>
        <taxon>Pieridae</taxon>
        <taxon>Pierinae</taxon>
        <taxon>Pieris</taxon>
    </lineage>
</organism>
<evidence type="ECO:0000256" key="6">
    <source>
        <dbReference type="PIRSR" id="PIRSR604254-1"/>
    </source>
</evidence>
<evidence type="ECO:0000256" key="2">
    <source>
        <dbReference type="ARBA" id="ARBA00007018"/>
    </source>
</evidence>
<evidence type="ECO:0000256" key="3">
    <source>
        <dbReference type="ARBA" id="ARBA00022692"/>
    </source>
</evidence>
<evidence type="ECO:0000256" key="5">
    <source>
        <dbReference type="ARBA" id="ARBA00023136"/>
    </source>
</evidence>
<evidence type="ECO:0008006" key="11">
    <source>
        <dbReference type="Google" id="ProtNLM"/>
    </source>
</evidence>
<keyword evidence="6" id="KW-0862">Zinc</keyword>
<keyword evidence="5 8" id="KW-0472">Membrane</keyword>
<evidence type="ECO:0000256" key="7">
    <source>
        <dbReference type="SAM" id="MobiDB-lite"/>
    </source>
</evidence>
<accession>A0A821Q9V0</accession>
<dbReference type="GO" id="GO:0016020">
    <property type="term" value="C:membrane"/>
    <property type="evidence" value="ECO:0007669"/>
    <property type="project" value="UniProtKB-SubCell"/>
</dbReference>
<protein>
    <recommendedName>
        <fullName evidence="11">Progestin and adipoQ receptor family member 4</fullName>
    </recommendedName>
</protein>
<keyword evidence="10" id="KW-1185">Reference proteome</keyword>
<feature type="transmembrane region" description="Helical" evidence="8">
    <location>
        <begin position="114"/>
        <end position="139"/>
    </location>
</feature>
<dbReference type="OrthoDB" id="535992at2759"/>
<feature type="transmembrane region" description="Helical" evidence="8">
    <location>
        <begin position="86"/>
        <end position="108"/>
    </location>
</feature>
<dbReference type="GO" id="GO:0038023">
    <property type="term" value="F:signaling receptor activity"/>
    <property type="evidence" value="ECO:0007669"/>
    <property type="project" value="TreeGrafter"/>
</dbReference>
<keyword evidence="3 8" id="KW-0812">Transmembrane</keyword>